<name>A0AAD7K8F3_9AGAR</name>
<dbReference type="EMBL" id="JARJLG010000007">
    <property type="protein sequence ID" value="KAJ7779338.1"/>
    <property type="molecule type" value="Genomic_DNA"/>
</dbReference>
<accession>A0AAD7K8F3</accession>
<dbReference type="Proteomes" id="UP001215280">
    <property type="component" value="Unassembled WGS sequence"/>
</dbReference>
<reference evidence="1" key="1">
    <citation type="submission" date="2023-03" db="EMBL/GenBank/DDBJ databases">
        <title>Massive genome expansion in bonnet fungi (Mycena s.s.) driven by repeated elements and novel gene families across ecological guilds.</title>
        <authorList>
            <consortium name="Lawrence Berkeley National Laboratory"/>
            <person name="Harder C.B."/>
            <person name="Miyauchi S."/>
            <person name="Viragh M."/>
            <person name="Kuo A."/>
            <person name="Thoen E."/>
            <person name="Andreopoulos B."/>
            <person name="Lu D."/>
            <person name="Skrede I."/>
            <person name="Drula E."/>
            <person name="Henrissat B."/>
            <person name="Morin E."/>
            <person name="Kohler A."/>
            <person name="Barry K."/>
            <person name="LaButti K."/>
            <person name="Morin E."/>
            <person name="Salamov A."/>
            <person name="Lipzen A."/>
            <person name="Mereny Z."/>
            <person name="Hegedus B."/>
            <person name="Baldrian P."/>
            <person name="Stursova M."/>
            <person name="Weitz H."/>
            <person name="Taylor A."/>
            <person name="Grigoriev I.V."/>
            <person name="Nagy L.G."/>
            <person name="Martin F."/>
            <person name="Kauserud H."/>
        </authorList>
    </citation>
    <scope>NUCLEOTIDE SEQUENCE</scope>
    <source>
        <strain evidence="1">CBHHK188m</strain>
    </source>
</reference>
<evidence type="ECO:0000313" key="1">
    <source>
        <dbReference type="EMBL" id="KAJ7779338.1"/>
    </source>
</evidence>
<protein>
    <submittedName>
        <fullName evidence="1">Uncharacterized protein</fullName>
    </submittedName>
</protein>
<comment type="caution">
    <text evidence="1">The sequence shown here is derived from an EMBL/GenBank/DDBJ whole genome shotgun (WGS) entry which is preliminary data.</text>
</comment>
<keyword evidence="2" id="KW-1185">Reference proteome</keyword>
<proteinExistence type="predicted"/>
<sequence>MASTTAPQVIPFSTVHRPASPNHAGLAVPDRLLAINKYLLDGRQSNGLPADYMIHEVGGEGSSVVKQPKLRNPTPQSLVSGLYLDASLTGGPAQIDGSYIKECVRSSVQIAQLQLFCDGNHRTAVLALSEALAAVNVLLCVRPFEIYVRICNAKHLTTDSLVDGLTLFVRGAVRLPEQKVREGDTGALEKVIKTTVSDQERETFAKACKTIDADRKALLAKQRQIQDAQDTDAKRKIYAQFEKDNINMYLDYNSLGLFVPK</sequence>
<organism evidence="1 2">
    <name type="scientific">Mycena maculata</name>
    <dbReference type="NCBI Taxonomy" id="230809"/>
    <lineage>
        <taxon>Eukaryota</taxon>
        <taxon>Fungi</taxon>
        <taxon>Dikarya</taxon>
        <taxon>Basidiomycota</taxon>
        <taxon>Agaricomycotina</taxon>
        <taxon>Agaricomycetes</taxon>
        <taxon>Agaricomycetidae</taxon>
        <taxon>Agaricales</taxon>
        <taxon>Marasmiineae</taxon>
        <taxon>Mycenaceae</taxon>
        <taxon>Mycena</taxon>
    </lineage>
</organism>
<evidence type="ECO:0000313" key="2">
    <source>
        <dbReference type="Proteomes" id="UP001215280"/>
    </source>
</evidence>
<gene>
    <name evidence="1" type="ORF">DFH07DRAFT_765627</name>
</gene>
<dbReference type="AlphaFoldDB" id="A0AAD7K8F3"/>